<protein>
    <recommendedName>
        <fullName evidence="2">EcsC family protein</fullName>
    </recommendedName>
</protein>
<evidence type="ECO:0000313" key="1">
    <source>
        <dbReference type="EMBL" id="HGW93093.1"/>
    </source>
</evidence>
<sequence>MKEPLMIRPSSLFKSVVETAGKLGEATGRTVANTSHALVKTSKDVGGVIRRGTARVGRSVAEFSTGLGTTAARQTHQLVEQATTTTGQAVTFVGDSPLISRLSDALKLDWLVEMSDRVDISKAESVVRKLQQEHPDESSGQIAHRIMTEKAIYAGGVGLVTSLVPGQAVALLAVDLATMTALQTEMLYQIAAAYHLDLNDPARKGEVIAIFGLALGGNRAIKAGTVFVKNLPLAGMIIGASANATMLYALGYAACRFYEAKTNPEVAETSNEMLQEMQQRSDTYLEVAIAQQAVMDQVLTQMILASYPETRWEDILPNLQSLGLHPTSLQAIADHLKAPQPLVSLLDQLNQDFAALTLSRCYAIAQLDGVVTSEEQSVLEVLSNKFEIDLETVKAKIDTATSTSKT</sequence>
<dbReference type="EMBL" id="DSRD01000149">
    <property type="protein sequence ID" value="HGW93093.1"/>
    <property type="molecule type" value="Genomic_DNA"/>
</dbReference>
<comment type="caution">
    <text evidence="1">The sequence shown here is derived from an EMBL/GenBank/DDBJ whole genome shotgun (WGS) entry which is preliminary data.</text>
</comment>
<gene>
    <name evidence="1" type="ORF">ENR47_02225</name>
</gene>
<dbReference type="SUPFAM" id="SSF158682">
    <property type="entry name" value="TerB-like"/>
    <property type="match status" value="1"/>
</dbReference>
<name>A0A832M1C4_9CYAN</name>
<dbReference type="InterPro" id="IPR029024">
    <property type="entry name" value="TerB-like"/>
</dbReference>
<evidence type="ECO:0008006" key="2">
    <source>
        <dbReference type="Google" id="ProtNLM"/>
    </source>
</evidence>
<reference evidence="1" key="1">
    <citation type="journal article" date="2020" name="mSystems">
        <title>Genome- and Community-Level Interaction Insights into Carbon Utilization and Element Cycling Functions of Hydrothermarchaeota in Hydrothermal Sediment.</title>
        <authorList>
            <person name="Zhou Z."/>
            <person name="Liu Y."/>
            <person name="Xu W."/>
            <person name="Pan J."/>
            <person name="Luo Z.H."/>
            <person name="Li M."/>
        </authorList>
    </citation>
    <scope>NUCLEOTIDE SEQUENCE [LARGE SCALE GENOMIC DNA]</scope>
    <source>
        <strain evidence="1">SpSt-402</strain>
    </source>
</reference>
<dbReference type="AlphaFoldDB" id="A0A832M1C4"/>
<accession>A0A832M1C4</accession>
<proteinExistence type="predicted"/>
<organism evidence="1">
    <name type="scientific">Oscillatoriales cyanobacterium SpSt-402</name>
    <dbReference type="NCBI Taxonomy" id="2282168"/>
    <lineage>
        <taxon>Bacteria</taxon>
        <taxon>Bacillati</taxon>
        <taxon>Cyanobacteriota</taxon>
        <taxon>Cyanophyceae</taxon>
        <taxon>Oscillatoriophycideae</taxon>
        <taxon>Oscillatoriales</taxon>
    </lineage>
</organism>